<dbReference type="AlphaFoldDB" id="A0A1M5EXF3"/>
<dbReference type="STRING" id="634436.SAMN05216361_0586"/>
<feature type="transmembrane region" description="Helical" evidence="1">
    <location>
        <begin position="7"/>
        <end position="29"/>
    </location>
</feature>
<evidence type="ECO:0000256" key="1">
    <source>
        <dbReference type="SAM" id="Phobius"/>
    </source>
</evidence>
<protein>
    <submittedName>
        <fullName evidence="2">Uncharacterized protein</fullName>
    </submittedName>
</protein>
<keyword evidence="1" id="KW-1133">Transmembrane helix</keyword>
<keyword evidence="1" id="KW-0472">Membrane</keyword>
<proteinExistence type="predicted"/>
<dbReference type="EMBL" id="FQWD01000001">
    <property type="protein sequence ID" value="SHF83904.1"/>
    <property type="molecule type" value="Genomic_DNA"/>
</dbReference>
<organism evidence="2 3">
    <name type="scientific">Marisediminitalea aggregata</name>
    <dbReference type="NCBI Taxonomy" id="634436"/>
    <lineage>
        <taxon>Bacteria</taxon>
        <taxon>Pseudomonadati</taxon>
        <taxon>Pseudomonadota</taxon>
        <taxon>Gammaproteobacteria</taxon>
        <taxon>Alteromonadales</taxon>
        <taxon>Alteromonadaceae</taxon>
        <taxon>Marisediminitalea</taxon>
    </lineage>
</organism>
<dbReference type="Proteomes" id="UP000184520">
    <property type="component" value="Unassembled WGS sequence"/>
</dbReference>
<dbReference type="RefSeq" id="WP_073317508.1">
    <property type="nucleotide sequence ID" value="NZ_FQWD01000001.1"/>
</dbReference>
<sequence>MFRDIKSIAAYVCYLVMQVITSVVLLKLQKSLFALSDSEEMALTFCTLLVVTYVFTTIARKCGLFRSQQEGADNEKDG</sequence>
<keyword evidence="1" id="KW-0812">Transmembrane</keyword>
<evidence type="ECO:0000313" key="2">
    <source>
        <dbReference type="EMBL" id="SHF83904.1"/>
    </source>
</evidence>
<keyword evidence="3" id="KW-1185">Reference proteome</keyword>
<reference evidence="3" key="1">
    <citation type="submission" date="2016-11" db="EMBL/GenBank/DDBJ databases">
        <authorList>
            <person name="Varghese N."/>
            <person name="Submissions S."/>
        </authorList>
    </citation>
    <scope>NUCLEOTIDE SEQUENCE [LARGE SCALE GENOMIC DNA]</scope>
    <source>
        <strain evidence="3">CGMCC 1.8995</strain>
    </source>
</reference>
<name>A0A1M5EXF3_9ALTE</name>
<evidence type="ECO:0000313" key="3">
    <source>
        <dbReference type="Proteomes" id="UP000184520"/>
    </source>
</evidence>
<feature type="transmembrane region" description="Helical" evidence="1">
    <location>
        <begin position="41"/>
        <end position="59"/>
    </location>
</feature>
<accession>A0A1M5EXF3</accession>
<gene>
    <name evidence="2" type="ORF">SAMN05216361_0586</name>
</gene>